<dbReference type="OrthoDB" id="2972986at2"/>
<organism evidence="1 2">
    <name type="scientific">Sporolactobacillus shoreae</name>
    <dbReference type="NCBI Taxonomy" id="1465501"/>
    <lineage>
        <taxon>Bacteria</taxon>
        <taxon>Bacillati</taxon>
        <taxon>Bacillota</taxon>
        <taxon>Bacilli</taxon>
        <taxon>Bacillales</taxon>
        <taxon>Sporolactobacillaceae</taxon>
        <taxon>Sporolactobacillus</taxon>
    </lineage>
</organism>
<evidence type="ECO:0000313" key="1">
    <source>
        <dbReference type="EMBL" id="TGB00386.1"/>
    </source>
</evidence>
<accession>A0A4Z0GVR7</accession>
<protein>
    <submittedName>
        <fullName evidence="1">Uncharacterized protein</fullName>
    </submittedName>
</protein>
<dbReference type="AlphaFoldDB" id="A0A4Z0GVR7"/>
<reference evidence="1 2" key="1">
    <citation type="journal article" date="2015" name="Int. J. Syst. Evol. Microbiol.">
        <title>Sporolactobacillus shoreae sp. nov. and Sporolactobacillus spathodeae sp. nov., two spore-forming lactic acid bacteria isolated from tree barks in Thailand.</title>
        <authorList>
            <person name="Thamacharoensuk T."/>
            <person name="Kitahara M."/>
            <person name="Ohkuma M."/>
            <person name="Thongchul N."/>
            <person name="Tanasupawat S."/>
        </authorList>
    </citation>
    <scope>NUCLEOTIDE SEQUENCE [LARGE SCALE GENOMIC DNA]</scope>
    <source>
        <strain evidence="1 2">BK92</strain>
    </source>
</reference>
<dbReference type="RefSeq" id="WP_135347031.1">
    <property type="nucleotide sequence ID" value="NZ_SRJD01000001.1"/>
</dbReference>
<evidence type="ECO:0000313" key="2">
    <source>
        <dbReference type="Proteomes" id="UP000298347"/>
    </source>
</evidence>
<name>A0A4Z0GVR7_9BACL</name>
<dbReference type="Proteomes" id="UP000298347">
    <property type="component" value="Unassembled WGS sequence"/>
</dbReference>
<sequence length="112" mass="12676">MGLNFSHCDAHWSYGLFHDFREKLAREIGMDLNRMEGFGGNTRFSDFDDAIIPLLNHSDCEGEMTAKECSQVAPRLRELVADWSEEDYVEEALSLAGGMELAARNDQPLIFC</sequence>
<keyword evidence="2" id="KW-1185">Reference proteome</keyword>
<comment type="caution">
    <text evidence="1">The sequence shown here is derived from an EMBL/GenBank/DDBJ whole genome shotgun (WGS) entry which is preliminary data.</text>
</comment>
<gene>
    <name evidence="1" type="ORF">E4665_01535</name>
</gene>
<proteinExistence type="predicted"/>
<dbReference type="EMBL" id="SRJD01000001">
    <property type="protein sequence ID" value="TGB00386.1"/>
    <property type="molecule type" value="Genomic_DNA"/>
</dbReference>